<feature type="transmembrane region" description="Helical" evidence="1">
    <location>
        <begin position="6"/>
        <end position="25"/>
    </location>
</feature>
<name>A0A023EY08_TRIIF</name>
<organism evidence="2">
    <name type="scientific">Triatoma infestans</name>
    <name type="common">Assassin bug</name>
    <dbReference type="NCBI Taxonomy" id="30076"/>
    <lineage>
        <taxon>Eukaryota</taxon>
        <taxon>Metazoa</taxon>
        <taxon>Ecdysozoa</taxon>
        <taxon>Arthropoda</taxon>
        <taxon>Hexapoda</taxon>
        <taxon>Insecta</taxon>
        <taxon>Pterygota</taxon>
        <taxon>Neoptera</taxon>
        <taxon>Paraneoptera</taxon>
        <taxon>Hemiptera</taxon>
        <taxon>Heteroptera</taxon>
        <taxon>Panheteroptera</taxon>
        <taxon>Cimicomorpha</taxon>
        <taxon>Reduviidae</taxon>
        <taxon>Triatominae</taxon>
        <taxon>Triatoma</taxon>
    </lineage>
</organism>
<keyword evidence="1" id="KW-0472">Membrane</keyword>
<dbReference type="Pfam" id="PF07898">
    <property type="entry name" value="DUF1676"/>
    <property type="match status" value="1"/>
</dbReference>
<dbReference type="InterPro" id="IPR012464">
    <property type="entry name" value="DUF1676"/>
</dbReference>
<protein>
    <submittedName>
        <fullName evidence="2">Putative secreted peptide</fullName>
    </submittedName>
</protein>
<dbReference type="AlphaFoldDB" id="A0A023EY08"/>
<feature type="transmembrane region" description="Helical" evidence="1">
    <location>
        <begin position="86"/>
        <end position="111"/>
    </location>
</feature>
<evidence type="ECO:0000256" key="1">
    <source>
        <dbReference type="SAM" id="Phobius"/>
    </source>
</evidence>
<proteinExistence type="evidence at transcript level"/>
<sequence length="178" mass="19162">MKFTVLISIALLLFSAYLGISTALVPELSGRDPPLSALLLTAVSDGVNKSMENGSLANEIARENSKDSIFDEEGRNSKRGGVLRKIALPLLLLFGLKTGIAVPLVFGTVALAAFKGLWSGLTALVVTAALALRGLLPPPRIVQLPPPPPPHHAHITDYYTDYRRADALSRGDDYRYGW</sequence>
<keyword evidence="1" id="KW-1133">Transmembrane helix</keyword>
<feature type="transmembrane region" description="Helical" evidence="1">
    <location>
        <begin position="117"/>
        <end position="136"/>
    </location>
</feature>
<dbReference type="EMBL" id="GBBI01004502">
    <property type="protein sequence ID" value="JAC14210.1"/>
    <property type="molecule type" value="mRNA"/>
</dbReference>
<reference evidence="2" key="1">
    <citation type="journal article" date="2014" name="PLoS Negl. Trop. Dis.">
        <title>An updated insight into the Sialotranscriptome of Triatoma infestans: developmental stage and geographic variations.</title>
        <authorList>
            <person name="Schwarz A."/>
            <person name="Medrano-Mercado N."/>
            <person name="Schaub G.A."/>
            <person name="Struchiner C.J."/>
            <person name="Bargues M.D."/>
            <person name="Levy M.Z."/>
            <person name="Ribeiro J.M."/>
        </authorList>
    </citation>
    <scope>NUCLEOTIDE SEQUENCE</scope>
    <source>
        <strain evidence="2">Chile</strain>
        <tissue evidence="2">Salivary glands</tissue>
    </source>
</reference>
<evidence type="ECO:0000313" key="2">
    <source>
        <dbReference type="EMBL" id="JAC14210.1"/>
    </source>
</evidence>
<keyword evidence="1" id="KW-0812">Transmembrane</keyword>
<accession>A0A023EY08</accession>